<keyword evidence="2" id="KW-0547">Nucleotide-binding</keyword>
<dbReference type="EMBL" id="BAAAYX010000002">
    <property type="protein sequence ID" value="GAA3695505.1"/>
    <property type="molecule type" value="Genomic_DNA"/>
</dbReference>
<dbReference type="PROSITE" id="PS00211">
    <property type="entry name" value="ABC_TRANSPORTER_1"/>
    <property type="match status" value="1"/>
</dbReference>
<evidence type="ECO:0000313" key="6">
    <source>
        <dbReference type="Proteomes" id="UP001500051"/>
    </source>
</evidence>
<dbReference type="SUPFAM" id="SSF52540">
    <property type="entry name" value="P-loop containing nucleoside triphosphate hydrolases"/>
    <property type="match status" value="1"/>
</dbReference>
<name>A0ABP7CW06_9ACTN</name>
<dbReference type="Gene3D" id="3.40.50.300">
    <property type="entry name" value="P-loop containing nucleotide triphosphate hydrolases"/>
    <property type="match status" value="1"/>
</dbReference>
<reference evidence="6" key="1">
    <citation type="journal article" date="2019" name="Int. J. Syst. Evol. Microbiol.">
        <title>The Global Catalogue of Microorganisms (GCM) 10K type strain sequencing project: providing services to taxonomists for standard genome sequencing and annotation.</title>
        <authorList>
            <consortium name="The Broad Institute Genomics Platform"/>
            <consortium name="The Broad Institute Genome Sequencing Center for Infectious Disease"/>
            <person name="Wu L."/>
            <person name="Ma J."/>
        </authorList>
    </citation>
    <scope>NUCLEOTIDE SEQUENCE [LARGE SCALE GENOMIC DNA]</scope>
    <source>
        <strain evidence="6">JCM 16548</strain>
    </source>
</reference>
<proteinExistence type="predicted"/>
<keyword evidence="3" id="KW-0067">ATP-binding</keyword>
<dbReference type="InterPro" id="IPR017871">
    <property type="entry name" value="ABC_transporter-like_CS"/>
</dbReference>
<dbReference type="PANTHER" id="PTHR42781:SF4">
    <property type="entry name" value="SPERMIDINE_PUTRESCINE IMPORT ATP-BINDING PROTEIN POTA"/>
    <property type="match status" value="1"/>
</dbReference>
<evidence type="ECO:0000256" key="3">
    <source>
        <dbReference type="ARBA" id="ARBA00022840"/>
    </source>
</evidence>
<dbReference type="PANTHER" id="PTHR42781">
    <property type="entry name" value="SPERMIDINE/PUTRESCINE IMPORT ATP-BINDING PROTEIN POTA"/>
    <property type="match status" value="1"/>
</dbReference>
<sequence>MLGISGPSASGKTTLLQVIAGTVDPDRGSVRLSGVTLTDADVLVRDDRRNLMLAGQDAVLDRENNVAANIATALPSDKKRRRIGAHRVAMVLDLLELDTVLADSRPAQLSAGERQRVALARAIVGFGLGGPEAAVLLDEPLSAVEVGTRIRLLQAVLADVGTQPIPVVLVSHDPEEIAAVAGRRLALTRGRLTPVP</sequence>
<evidence type="ECO:0000256" key="1">
    <source>
        <dbReference type="ARBA" id="ARBA00022448"/>
    </source>
</evidence>
<keyword evidence="6" id="KW-1185">Reference proteome</keyword>
<dbReference type="InterPro" id="IPR027417">
    <property type="entry name" value="P-loop_NTPase"/>
</dbReference>
<feature type="domain" description="ABC transporter" evidence="4">
    <location>
        <begin position="2"/>
        <end position="195"/>
    </location>
</feature>
<keyword evidence="1" id="KW-0813">Transport</keyword>
<dbReference type="PROSITE" id="PS50893">
    <property type="entry name" value="ABC_TRANSPORTER_2"/>
    <property type="match status" value="1"/>
</dbReference>
<organism evidence="5 6">
    <name type="scientific">Microlunatus aurantiacus</name>
    <dbReference type="NCBI Taxonomy" id="446786"/>
    <lineage>
        <taxon>Bacteria</taxon>
        <taxon>Bacillati</taxon>
        <taxon>Actinomycetota</taxon>
        <taxon>Actinomycetes</taxon>
        <taxon>Propionibacteriales</taxon>
        <taxon>Propionibacteriaceae</taxon>
        <taxon>Microlunatus</taxon>
    </lineage>
</organism>
<evidence type="ECO:0000313" key="5">
    <source>
        <dbReference type="EMBL" id="GAA3695505.1"/>
    </source>
</evidence>
<protein>
    <recommendedName>
        <fullName evidence="4">ABC transporter domain-containing protein</fullName>
    </recommendedName>
</protein>
<dbReference type="Pfam" id="PF00005">
    <property type="entry name" value="ABC_tran"/>
    <property type="match status" value="1"/>
</dbReference>
<dbReference type="InterPro" id="IPR003593">
    <property type="entry name" value="AAA+_ATPase"/>
</dbReference>
<dbReference type="InterPro" id="IPR003439">
    <property type="entry name" value="ABC_transporter-like_ATP-bd"/>
</dbReference>
<accession>A0ABP7CW06</accession>
<dbReference type="SMART" id="SM00382">
    <property type="entry name" value="AAA"/>
    <property type="match status" value="1"/>
</dbReference>
<dbReference type="InterPro" id="IPR050093">
    <property type="entry name" value="ABC_SmlMolc_Importer"/>
</dbReference>
<comment type="caution">
    <text evidence="5">The sequence shown here is derived from an EMBL/GenBank/DDBJ whole genome shotgun (WGS) entry which is preliminary data.</text>
</comment>
<evidence type="ECO:0000256" key="2">
    <source>
        <dbReference type="ARBA" id="ARBA00022741"/>
    </source>
</evidence>
<evidence type="ECO:0000259" key="4">
    <source>
        <dbReference type="PROSITE" id="PS50893"/>
    </source>
</evidence>
<dbReference type="Proteomes" id="UP001500051">
    <property type="component" value="Unassembled WGS sequence"/>
</dbReference>
<gene>
    <name evidence="5" type="ORF">GCM10022204_09120</name>
</gene>